<keyword evidence="1" id="KW-0472">Membrane</keyword>
<keyword evidence="4" id="KW-1185">Reference proteome</keyword>
<feature type="domain" description="Uncharacterized protein YyaB-like PH" evidence="2">
    <location>
        <begin position="58"/>
        <end position="133"/>
    </location>
</feature>
<feature type="transmembrane region" description="Helical" evidence="1">
    <location>
        <begin position="36"/>
        <end position="56"/>
    </location>
</feature>
<dbReference type="RefSeq" id="WP_382381887.1">
    <property type="nucleotide sequence ID" value="NZ_JBHMEZ010000003.1"/>
</dbReference>
<name>A0ABV5EZW1_9FLAO</name>
<evidence type="ECO:0000256" key="1">
    <source>
        <dbReference type="SAM" id="Phobius"/>
    </source>
</evidence>
<evidence type="ECO:0000313" key="4">
    <source>
        <dbReference type="Proteomes" id="UP001589605"/>
    </source>
</evidence>
<sequence>MTIYKSEFGYRLIGFLTVLLLSINGFMIFKNEPIEAILSVGGIHLLVLSFFLYLNFSTAYTIHGNGILNVKCGFTYNRSFDINKIKSISKSNNLISSPAPSMDRIELTYGKFDFIIISPKDKLQFAKELTKINPNIENRLAEKGNKNI</sequence>
<organism evidence="3 4">
    <name type="scientific">Formosa undariae</name>
    <dbReference type="NCBI Taxonomy" id="1325436"/>
    <lineage>
        <taxon>Bacteria</taxon>
        <taxon>Pseudomonadati</taxon>
        <taxon>Bacteroidota</taxon>
        <taxon>Flavobacteriia</taxon>
        <taxon>Flavobacteriales</taxon>
        <taxon>Flavobacteriaceae</taxon>
        <taxon>Formosa</taxon>
    </lineage>
</organism>
<feature type="transmembrane region" description="Helical" evidence="1">
    <location>
        <begin position="12"/>
        <end position="30"/>
    </location>
</feature>
<evidence type="ECO:0000259" key="2">
    <source>
        <dbReference type="Pfam" id="PF06713"/>
    </source>
</evidence>
<keyword evidence="1" id="KW-1133">Transmembrane helix</keyword>
<gene>
    <name evidence="3" type="ORF">ACFFVB_06395</name>
</gene>
<protein>
    <submittedName>
        <fullName evidence="3">PH domain-containing protein</fullName>
    </submittedName>
</protein>
<dbReference type="InterPro" id="IPR009589">
    <property type="entry name" value="PH_YyaB-like"/>
</dbReference>
<proteinExistence type="predicted"/>
<dbReference type="EMBL" id="JBHMEZ010000003">
    <property type="protein sequence ID" value="MFB9052707.1"/>
    <property type="molecule type" value="Genomic_DNA"/>
</dbReference>
<evidence type="ECO:0000313" key="3">
    <source>
        <dbReference type="EMBL" id="MFB9052707.1"/>
    </source>
</evidence>
<dbReference type="Proteomes" id="UP001589605">
    <property type="component" value="Unassembled WGS sequence"/>
</dbReference>
<comment type="caution">
    <text evidence="3">The sequence shown here is derived from an EMBL/GenBank/DDBJ whole genome shotgun (WGS) entry which is preliminary data.</text>
</comment>
<accession>A0ABV5EZW1</accession>
<dbReference type="Pfam" id="PF06713">
    <property type="entry name" value="bPH_4"/>
    <property type="match status" value="1"/>
</dbReference>
<reference evidence="3 4" key="1">
    <citation type="submission" date="2024-09" db="EMBL/GenBank/DDBJ databases">
        <authorList>
            <person name="Sun Q."/>
            <person name="Mori K."/>
        </authorList>
    </citation>
    <scope>NUCLEOTIDE SEQUENCE [LARGE SCALE GENOMIC DNA]</scope>
    <source>
        <strain evidence="3 4">CECT 8286</strain>
    </source>
</reference>
<keyword evidence="1" id="KW-0812">Transmembrane</keyword>